<dbReference type="GO" id="GO:0005675">
    <property type="term" value="C:transcription factor TFIIH holo complex"/>
    <property type="evidence" value="ECO:0007669"/>
    <property type="project" value="TreeGrafter"/>
</dbReference>
<dbReference type="GeneID" id="9628711"/>
<dbReference type="PANTHER" id="PTHR12683">
    <property type="entry name" value="CDK-ACTIVATING KINASE ASSEMBLY FACTOR MAT1"/>
    <property type="match status" value="1"/>
</dbReference>
<dbReference type="InParanoid" id="D8U1A9"/>
<dbReference type="InterPro" id="IPR015877">
    <property type="entry name" value="MAT1_centre"/>
</dbReference>
<protein>
    <recommendedName>
        <fullName evidence="1">MAT1 centre domain-containing protein</fullName>
    </recommendedName>
</protein>
<dbReference type="GO" id="GO:0006281">
    <property type="term" value="P:DNA repair"/>
    <property type="evidence" value="ECO:0007669"/>
    <property type="project" value="TreeGrafter"/>
</dbReference>
<sequence>MDVDLDKELKVRRRILAIYNKDREDFASKQEFDDYLEEVEDIIWRLSNNVDIERTEAQIRKYRQQNQEQINAKSARQANMDAHTVATQLTAASLAAAAAQAAKVAAPLMSGGLPTILPRLVQDDGTVLDGGRNFKYDRRLPDRVGPEVEAAGGWTAAVARTRLMQEAFSSLLLPSATRILVEGTR</sequence>
<dbReference type="STRING" id="3068.D8U1A9"/>
<evidence type="ECO:0000313" key="3">
    <source>
        <dbReference type="Proteomes" id="UP000001058"/>
    </source>
</evidence>
<dbReference type="KEGG" id="vcn:VOLCADRAFT_105507"/>
<dbReference type="Pfam" id="PF06391">
    <property type="entry name" value="MAT1"/>
    <property type="match status" value="1"/>
</dbReference>
<dbReference type="Proteomes" id="UP000001058">
    <property type="component" value="Unassembled WGS sequence"/>
</dbReference>
<name>D8U1A9_VOLCA</name>
<evidence type="ECO:0000313" key="2">
    <source>
        <dbReference type="EMBL" id="EFJ46524.1"/>
    </source>
</evidence>
<dbReference type="GO" id="GO:0006357">
    <property type="term" value="P:regulation of transcription by RNA polymerase II"/>
    <property type="evidence" value="ECO:0007669"/>
    <property type="project" value="TreeGrafter"/>
</dbReference>
<gene>
    <name evidence="2" type="ORF">VOLCADRAFT_105507</name>
</gene>
<feature type="domain" description="MAT1 centre" evidence="1">
    <location>
        <begin position="2"/>
        <end position="84"/>
    </location>
</feature>
<dbReference type="EMBL" id="GL378350">
    <property type="protein sequence ID" value="EFJ46524.1"/>
    <property type="molecule type" value="Genomic_DNA"/>
</dbReference>
<dbReference type="AlphaFoldDB" id="D8U1A9"/>
<evidence type="ECO:0000259" key="1">
    <source>
        <dbReference type="Pfam" id="PF06391"/>
    </source>
</evidence>
<proteinExistence type="predicted"/>
<keyword evidence="3" id="KW-1185">Reference proteome</keyword>
<reference evidence="2 3" key="1">
    <citation type="journal article" date="2010" name="Science">
        <title>Genomic analysis of organismal complexity in the multicellular green alga Volvox carteri.</title>
        <authorList>
            <person name="Prochnik S.E."/>
            <person name="Umen J."/>
            <person name="Nedelcu A.M."/>
            <person name="Hallmann A."/>
            <person name="Miller S.M."/>
            <person name="Nishii I."/>
            <person name="Ferris P."/>
            <person name="Kuo A."/>
            <person name="Mitros T."/>
            <person name="Fritz-Laylin L.K."/>
            <person name="Hellsten U."/>
            <person name="Chapman J."/>
            <person name="Simakov O."/>
            <person name="Rensing S.A."/>
            <person name="Terry A."/>
            <person name="Pangilinan J."/>
            <person name="Kapitonov V."/>
            <person name="Jurka J."/>
            <person name="Salamov A."/>
            <person name="Shapiro H."/>
            <person name="Schmutz J."/>
            <person name="Grimwood J."/>
            <person name="Lindquist E."/>
            <person name="Lucas S."/>
            <person name="Grigoriev I.V."/>
            <person name="Schmitt R."/>
            <person name="Kirk D."/>
            <person name="Rokhsar D.S."/>
        </authorList>
    </citation>
    <scope>NUCLEOTIDE SEQUENCE [LARGE SCALE GENOMIC DNA]</scope>
    <source>
        <strain evidence="3">f. Nagariensis / Eve</strain>
    </source>
</reference>
<organism evidence="3">
    <name type="scientific">Volvox carteri f. nagariensis</name>
    <dbReference type="NCBI Taxonomy" id="3068"/>
    <lineage>
        <taxon>Eukaryota</taxon>
        <taxon>Viridiplantae</taxon>
        <taxon>Chlorophyta</taxon>
        <taxon>core chlorophytes</taxon>
        <taxon>Chlorophyceae</taxon>
        <taxon>CS clade</taxon>
        <taxon>Chlamydomonadales</taxon>
        <taxon>Volvocaceae</taxon>
        <taxon>Volvox</taxon>
    </lineage>
</organism>
<accession>D8U1A9</accession>
<dbReference type="PANTHER" id="PTHR12683:SF13">
    <property type="entry name" value="CDK-ACTIVATING KINASE ASSEMBLY FACTOR MAT1"/>
    <property type="match status" value="1"/>
</dbReference>
<dbReference type="OrthoDB" id="5963at2759"/>
<dbReference type="eggNOG" id="KOG3800">
    <property type="taxonomic scope" value="Eukaryota"/>
</dbReference>
<dbReference type="RefSeq" id="XP_002952381.1">
    <property type="nucleotide sequence ID" value="XM_002952335.1"/>
</dbReference>